<dbReference type="NCBIfam" id="TIGR00756">
    <property type="entry name" value="PPR"/>
    <property type="match status" value="3"/>
</dbReference>
<keyword evidence="1" id="KW-0677">Repeat</keyword>
<dbReference type="InterPro" id="IPR002885">
    <property type="entry name" value="PPR_rpt"/>
</dbReference>
<feature type="repeat" description="PPR" evidence="2">
    <location>
        <begin position="259"/>
        <end position="293"/>
    </location>
</feature>
<name>A0AAV9B325_ACOGR</name>
<evidence type="ECO:0000313" key="5">
    <source>
        <dbReference type="EMBL" id="KAK1270797.1"/>
    </source>
</evidence>
<dbReference type="Pfam" id="PF14432">
    <property type="entry name" value="DYW_deaminase"/>
    <property type="match status" value="1"/>
</dbReference>
<dbReference type="GO" id="GO:0003723">
    <property type="term" value="F:RNA binding"/>
    <property type="evidence" value="ECO:0007669"/>
    <property type="project" value="InterPro"/>
</dbReference>
<feature type="domain" description="DYW" evidence="4">
    <location>
        <begin position="570"/>
        <end position="657"/>
    </location>
</feature>
<dbReference type="EMBL" id="JAUJYN010000005">
    <property type="protein sequence ID" value="KAK1270797.1"/>
    <property type="molecule type" value="Genomic_DNA"/>
</dbReference>
<dbReference type="PANTHER" id="PTHR47926:SF347">
    <property type="entry name" value="PENTATRICOPEPTIDE REPEAT-CONTAINING PROTEIN"/>
    <property type="match status" value="1"/>
</dbReference>
<evidence type="ECO:0000256" key="2">
    <source>
        <dbReference type="PROSITE-ProRule" id="PRU00708"/>
    </source>
</evidence>
<feature type="region of interest" description="Disordered" evidence="3">
    <location>
        <begin position="12"/>
        <end position="50"/>
    </location>
</feature>
<dbReference type="AlphaFoldDB" id="A0AAV9B325"/>
<feature type="compositionally biased region" description="Basic residues" evidence="3">
    <location>
        <begin position="21"/>
        <end position="31"/>
    </location>
</feature>
<dbReference type="Gene3D" id="1.25.40.10">
    <property type="entry name" value="Tetratricopeptide repeat domain"/>
    <property type="match status" value="4"/>
</dbReference>
<organism evidence="5 6">
    <name type="scientific">Acorus gramineus</name>
    <name type="common">Dwarf sweet flag</name>
    <dbReference type="NCBI Taxonomy" id="55184"/>
    <lineage>
        <taxon>Eukaryota</taxon>
        <taxon>Viridiplantae</taxon>
        <taxon>Streptophyta</taxon>
        <taxon>Embryophyta</taxon>
        <taxon>Tracheophyta</taxon>
        <taxon>Spermatophyta</taxon>
        <taxon>Magnoliopsida</taxon>
        <taxon>Liliopsida</taxon>
        <taxon>Acoraceae</taxon>
        <taxon>Acorus</taxon>
    </lineage>
</organism>
<dbReference type="Pfam" id="PF20431">
    <property type="entry name" value="E_motif"/>
    <property type="match status" value="1"/>
</dbReference>
<evidence type="ECO:0000259" key="4">
    <source>
        <dbReference type="Pfam" id="PF14432"/>
    </source>
</evidence>
<reference evidence="5" key="2">
    <citation type="submission" date="2023-06" db="EMBL/GenBank/DDBJ databases">
        <authorList>
            <person name="Ma L."/>
            <person name="Liu K.-W."/>
            <person name="Li Z."/>
            <person name="Hsiao Y.-Y."/>
            <person name="Qi Y."/>
            <person name="Fu T."/>
            <person name="Tang G."/>
            <person name="Zhang D."/>
            <person name="Sun W.-H."/>
            <person name="Liu D.-K."/>
            <person name="Li Y."/>
            <person name="Chen G.-Z."/>
            <person name="Liu X.-D."/>
            <person name="Liao X.-Y."/>
            <person name="Jiang Y.-T."/>
            <person name="Yu X."/>
            <person name="Hao Y."/>
            <person name="Huang J."/>
            <person name="Zhao X.-W."/>
            <person name="Ke S."/>
            <person name="Chen Y.-Y."/>
            <person name="Wu W.-L."/>
            <person name="Hsu J.-L."/>
            <person name="Lin Y.-F."/>
            <person name="Huang M.-D."/>
            <person name="Li C.-Y."/>
            <person name="Huang L."/>
            <person name="Wang Z.-W."/>
            <person name="Zhao X."/>
            <person name="Zhong W.-Y."/>
            <person name="Peng D.-H."/>
            <person name="Ahmad S."/>
            <person name="Lan S."/>
            <person name="Zhang J.-S."/>
            <person name="Tsai W.-C."/>
            <person name="Van De Peer Y."/>
            <person name="Liu Z.-J."/>
        </authorList>
    </citation>
    <scope>NUCLEOTIDE SEQUENCE</scope>
    <source>
        <strain evidence="5">SCP</strain>
        <tissue evidence="5">Leaves</tissue>
    </source>
</reference>
<dbReference type="InterPro" id="IPR046848">
    <property type="entry name" value="E_motif"/>
</dbReference>
<feature type="repeat" description="PPR" evidence="2">
    <location>
        <begin position="361"/>
        <end position="395"/>
    </location>
</feature>
<comment type="caution">
    <text evidence="5">The sequence shown here is derived from an EMBL/GenBank/DDBJ whole genome shotgun (WGS) entry which is preliminary data.</text>
</comment>
<accession>A0AAV9B325</accession>
<evidence type="ECO:0000256" key="1">
    <source>
        <dbReference type="ARBA" id="ARBA00022737"/>
    </source>
</evidence>
<evidence type="ECO:0000313" key="6">
    <source>
        <dbReference type="Proteomes" id="UP001179952"/>
    </source>
</evidence>
<dbReference type="GO" id="GO:0009451">
    <property type="term" value="P:RNA modification"/>
    <property type="evidence" value="ECO:0007669"/>
    <property type="project" value="InterPro"/>
</dbReference>
<dbReference type="PANTHER" id="PTHR47926">
    <property type="entry name" value="PENTATRICOPEPTIDE REPEAT-CONTAINING PROTEIN"/>
    <property type="match status" value="1"/>
</dbReference>
<protein>
    <submittedName>
        <fullName evidence="5">Pentatricopeptide repeat-containing protein</fullName>
    </submittedName>
</protein>
<gene>
    <name evidence="5" type="ORF">QJS04_geneDACA021060</name>
</gene>
<reference evidence="5" key="1">
    <citation type="journal article" date="2023" name="Nat. Commun.">
        <title>Diploid and tetraploid genomes of Acorus and the evolution of monocots.</title>
        <authorList>
            <person name="Ma L."/>
            <person name="Liu K.W."/>
            <person name="Li Z."/>
            <person name="Hsiao Y.Y."/>
            <person name="Qi Y."/>
            <person name="Fu T."/>
            <person name="Tang G.D."/>
            <person name="Zhang D."/>
            <person name="Sun W.H."/>
            <person name="Liu D.K."/>
            <person name="Li Y."/>
            <person name="Chen G.Z."/>
            <person name="Liu X.D."/>
            <person name="Liao X.Y."/>
            <person name="Jiang Y.T."/>
            <person name="Yu X."/>
            <person name="Hao Y."/>
            <person name="Huang J."/>
            <person name="Zhao X.W."/>
            <person name="Ke S."/>
            <person name="Chen Y.Y."/>
            <person name="Wu W.L."/>
            <person name="Hsu J.L."/>
            <person name="Lin Y.F."/>
            <person name="Huang M.D."/>
            <person name="Li C.Y."/>
            <person name="Huang L."/>
            <person name="Wang Z.W."/>
            <person name="Zhao X."/>
            <person name="Zhong W.Y."/>
            <person name="Peng D.H."/>
            <person name="Ahmad S."/>
            <person name="Lan S."/>
            <person name="Zhang J.S."/>
            <person name="Tsai W.C."/>
            <person name="Van de Peer Y."/>
            <person name="Liu Z.J."/>
        </authorList>
    </citation>
    <scope>NUCLEOTIDE SEQUENCE</scope>
    <source>
        <strain evidence="5">SCP</strain>
    </source>
</reference>
<dbReference type="Proteomes" id="UP001179952">
    <property type="component" value="Unassembled WGS sequence"/>
</dbReference>
<dbReference type="InterPro" id="IPR032867">
    <property type="entry name" value="DYW_dom"/>
</dbReference>
<evidence type="ECO:0000256" key="3">
    <source>
        <dbReference type="SAM" id="MobiDB-lite"/>
    </source>
</evidence>
<dbReference type="FunFam" id="1.25.40.10:FF:000090">
    <property type="entry name" value="Pentatricopeptide repeat-containing protein, chloroplastic"/>
    <property type="match status" value="1"/>
</dbReference>
<dbReference type="GO" id="GO:0008270">
    <property type="term" value="F:zinc ion binding"/>
    <property type="evidence" value="ECO:0007669"/>
    <property type="project" value="InterPro"/>
</dbReference>
<dbReference type="Pfam" id="PF01535">
    <property type="entry name" value="PPR"/>
    <property type="match status" value="5"/>
</dbReference>
<feature type="repeat" description="PPR" evidence="2">
    <location>
        <begin position="56"/>
        <end position="90"/>
    </location>
</feature>
<dbReference type="PROSITE" id="PS51375">
    <property type="entry name" value="PPR"/>
    <property type="match status" value="3"/>
</dbReference>
<dbReference type="InterPro" id="IPR046960">
    <property type="entry name" value="PPR_At4g14850-like_plant"/>
</dbReference>
<keyword evidence="6" id="KW-1185">Reference proteome</keyword>
<dbReference type="InterPro" id="IPR011990">
    <property type="entry name" value="TPR-like_helical_dom_sf"/>
</dbReference>
<proteinExistence type="predicted"/>
<sequence>MNNNRQINIRRFPSFSPNQSHHPHHHHHHPPNQKQPNPPTHPLFAHNPLDQIPHSDTHPWNTLISTHISHSHPLRALSVYRHMLLRRLRPDRHTLPRVLHASRLSDNPFHGRLLHAHSLKLGLASDPYVLTALMSMYARFEGAASSRRVLVNSPSPNSVSRTLLVSLYAAEGSPDSALEAFFELASSDDAEVDAVALAAALRACAQTGSAHLGKRVHNVARRVGLEFDALVGNSILKMYFDCGCATDAREFFDRMCVRDVVSWTTAIGWYVKHGRFNEGLKLLRAMCFEGKTRPDAFTISAALPACARVAARNNGRELHAFAVRGRLDSHRTVRNALMDMYVKSGRVDSAREFFVRMTDKDVVSWTIMILGHSLHGQGDVGLELFREMERTGRVAPDRTAYTTALHACNTAIMVEEGWACFNRIEAPEPEHLSLMVGLLARAGRFEEAREFINDRRIGRCADVLRALIGGCRIHRNVAMGRRIAERLIELEPLNAENYAMLSNAYASIGKFELAGKMKETIGDMGLKPKKACSWIEVRNKVHVFNVGDVSHPRSEGVYWELHSLIERARSEEDFGLHDVDEERECVPYGHSELLAIGFGLISGRGRPVFVTKNMRVCRDCHGSAKAMSKIVGREIVLKDPERFHHFKDGLCSCRDYW</sequence>